<dbReference type="SMART" id="SM00422">
    <property type="entry name" value="HTH_MERR"/>
    <property type="match status" value="1"/>
</dbReference>
<dbReference type="PROSITE" id="PS50937">
    <property type="entry name" value="HTH_MERR_2"/>
    <property type="match status" value="1"/>
</dbReference>
<dbReference type="InterPro" id="IPR000551">
    <property type="entry name" value="MerR-type_HTH_dom"/>
</dbReference>
<dbReference type="Gene3D" id="1.10.1660.10">
    <property type="match status" value="1"/>
</dbReference>
<evidence type="ECO:0000256" key="2">
    <source>
        <dbReference type="SAM" id="MobiDB-lite"/>
    </source>
</evidence>
<dbReference type="PANTHER" id="PTHR30204:SF58">
    <property type="entry name" value="HTH-TYPE TRANSCRIPTIONAL REGULATOR YFMP"/>
    <property type="match status" value="1"/>
</dbReference>
<dbReference type="OrthoDB" id="5345718at2"/>
<dbReference type="PRINTS" id="PR00040">
    <property type="entry name" value="HTHMERR"/>
</dbReference>
<dbReference type="EMBL" id="FUEZ01000003">
    <property type="protein sequence ID" value="SPM38225.1"/>
    <property type="molecule type" value="Genomic_DNA"/>
</dbReference>
<name>A0A2U3P3F1_9MYCO</name>
<accession>A0A2U3P3F1</accession>
<dbReference type="Proteomes" id="UP000240424">
    <property type="component" value="Unassembled WGS sequence"/>
</dbReference>
<dbReference type="PROSITE" id="PS00552">
    <property type="entry name" value="HTH_MERR_1"/>
    <property type="match status" value="1"/>
</dbReference>
<evidence type="ECO:0000313" key="4">
    <source>
        <dbReference type="EMBL" id="SPM38225.1"/>
    </source>
</evidence>
<dbReference type="Pfam" id="PF13411">
    <property type="entry name" value="MerR_1"/>
    <property type="match status" value="1"/>
</dbReference>
<dbReference type="AlphaFoldDB" id="A0A2U3P3F1"/>
<feature type="domain" description="HTH merR-type" evidence="3">
    <location>
        <begin position="17"/>
        <end position="85"/>
    </location>
</feature>
<reference evidence="4 5" key="1">
    <citation type="submission" date="2017-01" db="EMBL/GenBank/DDBJ databases">
        <authorList>
            <consortium name="Urmite Genomes"/>
        </authorList>
    </citation>
    <scope>NUCLEOTIDE SEQUENCE [LARGE SCALE GENOMIC DNA]</scope>
    <source>
        <strain evidence="4 5">AB215</strain>
    </source>
</reference>
<proteinExistence type="predicted"/>
<feature type="compositionally biased region" description="Basic residues" evidence="2">
    <location>
        <begin position="107"/>
        <end position="120"/>
    </location>
</feature>
<feature type="region of interest" description="Disordered" evidence="2">
    <location>
        <begin position="94"/>
        <end position="127"/>
    </location>
</feature>
<dbReference type="InterPro" id="IPR047057">
    <property type="entry name" value="MerR_fam"/>
</dbReference>
<dbReference type="RefSeq" id="WP_077077233.1">
    <property type="nucleotide sequence ID" value="NZ_FUEZ01000003.1"/>
</dbReference>
<dbReference type="GO" id="GO:0003677">
    <property type="term" value="F:DNA binding"/>
    <property type="evidence" value="ECO:0007669"/>
    <property type="project" value="UniProtKB-KW"/>
</dbReference>
<dbReference type="CDD" id="cd04766">
    <property type="entry name" value="HTH_HspR"/>
    <property type="match status" value="1"/>
</dbReference>
<gene>
    <name evidence="4" type="ORF">MNAB215_401</name>
</gene>
<dbReference type="SUPFAM" id="SSF46955">
    <property type="entry name" value="Putative DNA-binding domain"/>
    <property type="match status" value="1"/>
</dbReference>
<organism evidence="4 5">
    <name type="scientific">Mycobacterium numidiamassiliense</name>
    <dbReference type="NCBI Taxonomy" id="1841861"/>
    <lineage>
        <taxon>Bacteria</taxon>
        <taxon>Bacillati</taxon>
        <taxon>Actinomycetota</taxon>
        <taxon>Actinomycetes</taxon>
        <taxon>Mycobacteriales</taxon>
        <taxon>Mycobacteriaceae</taxon>
        <taxon>Mycobacterium</taxon>
    </lineage>
</organism>
<evidence type="ECO:0000256" key="1">
    <source>
        <dbReference type="ARBA" id="ARBA00023125"/>
    </source>
</evidence>
<keyword evidence="1 4" id="KW-0238">DNA-binding</keyword>
<dbReference type="STRING" id="1841861.GCA_900157365_04604"/>
<feature type="compositionally biased region" description="Polar residues" evidence="2">
    <location>
        <begin position="94"/>
        <end position="103"/>
    </location>
</feature>
<dbReference type="InterPro" id="IPR009061">
    <property type="entry name" value="DNA-bd_dom_put_sf"/>
</dbReference>
<keyword evidence="5" id="KW-1185">Reference proteome</keyword>
<sequence>MVDLPDDTGAPSSNHGVYGISVAAELSGIAVQSLRLYERQGLVTPGRSDGGTRRYSADDLVRLRRISALVDAGVNLAGIARILSLEDDNAELSEANTDLRTANRSLRGARKSARSKKAKNPRNPSVQ</sequence>
<dbReference type="GO" id="GO:0003700">
    <property type="term" value="F:DNA-binding transcription factor activity"/>
    <property type="evidence" value="ECO:0007669"/>
    <property type="project" value="InterPro"/>
</dbReference>
<evidence type="ECO:0000313" key="5">
    <source>
        <dbReference type="Proteomes" id="UP000240424"/>
    </source>
</evidence>
<evidence type="ECO:0000259" key="3">
    <source>
        <dbReference type="PROSITE" id="PS50937"/>
    </source>
</evidence>
<dbReference type="PANTHER" id="PTHR30204">
    <property type="entry name" value="REDOX-CYCLING DRUG-SENSING TRANSCRIPTIONAL ACTIVATOR SOXR"/>
    <property type="match status" value="1"/>
</dbReference>
<protein>
    <submittedName>
        <fullName evidence="4">DNA-binding transcriptional regulator, MerR family</fullName>
    </submittedName>
</protein>